<dbReference type="Ensembl" id="ENSNFUT00015001414.1">
    <property type="protein sequence ID" value="ENSNFUP00015001303.1"/>
    <property type="gene ID" value="ENSNFUG00015000770.1"/>
</dbReference>
<keyword evidence="2" id="KW-1185">Reference proteome</keyword>
<dbReference type="Proteomes" id="UP000694548">
    <property type="component" value="Chromosome sgr06"/>
</dbReference>
<evidence type="ECO:0000313" key="2">
    <source>
        <dbReference type="Proteomes" id="UP000694548"/>
    </source>
</evidence>
<name>A0A8C6K741_NOTFU</name>
<accession>A0A8C6K741</accession>
<organism evidence="1 2">
    <name type="scientific">Nothobranchius furzeri</name>
    <name type="common">Turquoise killifish</name>
    <dbReference type="NCBI Taxonomy" id="105023"/>
    <lineage>
        <taxon>Eukaryota</taxon>
        <taxon>Metazoa</taxon>
        <taxon>Chordata</taxon>
        <taxon>Craniata</taxon>
        <taxon>Vertebrata</taxon>
        <taxon>Euteleostomi</taxon>
        <taxon>Actinopterygii</taxon>
        <taxon>Neopterygii</taxon>
        <taxon>Teleostei</taxon>
        <taxon>Neoteleostei</taxon>
        <taxon>Acanthomorphata</taxon>
        <taxon>Ovalentaria</taxon>
        <taxon>Atherinomorphae</taxon>
        <taxon>Cyprinodontiformes</taxon>
        <taxon>Nothobranchiidae</taxon>
        <taxon>Nothobranchius</taxon>
    </lineage>
</organism>
<dbReference type="GeneTree" id="ENSGT01000000221311"/>
<protein>
    <submittedName>
        <fullName evidence="1">Uncharacterized protein</fullName>
    </submittedName>
</protein>
<sequence>MFSKAKVRIDYASCVLFAGVKITLIFEKEGVYLHTNAKRSNQETSIPGFIRVVERAGVPALEWSPLEDEGHSAPAVLYSRKVQQLIVWHMPKI</sequence>
<proteinExistence type="predicted"/>
<reference evidence="1" key="2">
    <citation type="submission" date="2025-08" db="UniProtKB">
        <authorList>
            <consortium name="Ensembl"/>
        </authorList>
    </citation>
    <scope>IDENTIFICATION</scope>
</reference>
<reference evidence="1" key="3">
    <citation type="submission" date="2025-09" db="UniProtKB">
        <authorList>
            <consortium name="Ensembl"/>
        </authorList>
    </citation>
    <scope>IDENTIFICATION</scope>
</reference>
<dbReference type="AlphaFoldDB" id="A0A8C6K741"/>
<evidence type="ECO:0000313" key="1">
    <source>
        <dbReference type="Ensembl" id="ENSNFUP00015001303.1"/>
    </source>
</evidence>
<reference evidence="1" key="1">
    <citation type="submission" date="2014-08" db="EMBL/GenBank/DDBJ databases">
        <authorList>
            <person name="Senf B."/>
            <person name="Petzold A."/>
            <person name="Downie B.R."/>
            <person name="Koch P."/>
            <person name="Platzer M."/>
        </authorList>
    </citation>
    <scope>NUCLEOTIDE SEQUENCE [LARGE SCALE GENOMIC DNA]</scope>
    <source>
        <strain evidence="1">GRZ</strain>
    </source>
</reference>